<dbReference type="Proteomes" id="UP000250140">
    <property type="component" value="Unassembled WGS sequence"/>
</dbReference>
<feature type="non-terminal residue" evidence="3">
    <location>
        <position position="339"/>
    </location>
</feature>
<reference evidence="3 4" key="1">
    <citation type="journal article" date="2016" name="Nat. Commun.">
        <title>Ectomycorrhizal ecology is imprinted in the genome of the dominant symbiotic fungus Cenococcum geophilum.</title>
        <authorList>
            <consortium name="DOE Joint Genome Institute"/>
            <person name="Peter M."/>
            <person name="Kohler A."/>
            <person name="Ohm R.A."/>
            <person name="Kuo A."/>
            <person name="Krutzmann J."/>
            <person name="Morin E."/>
            <person name="Arend M."/>
            <person name="Barry K.W."/>
            <person name="Binder M."/>
            <person name="Choi C."/>
            <person name="Clum A."/>
            <person name="Copeland A."/>
            <person name="Grisel N."/>
            <person name="Haridas S."/>
            <person name="Kipfer T."/>
            <person name="LaButti K."/>
            <person name="Lindquist E."/>
            <person name="Lipzen A."/>
            <person name="Maire R."/>
            <person name="Meier B."/>
            <person name="Mihaltcheva S."/>
            <person name="Molinier V."/>
            <person name="Murat C."/>
            <person name="Poggeler S."/>
            <person name="Quandt C.A."/>
            <person name="Sperisen C."/>
            <person name="Tritt A."/>
            <person name="Tisserant E."/>
            <person name="Crous P.W."/>
            <person name="Henrissat B."/>
            <person name="Nehls U."/>
            <person name="Egli S."/>
            <person name="Spatafora J.W."/>
            <person name="Grigoriev I.V."/>
            <person name="Martin F.M."/>
        </authorList>
    </citation>
    <scope>NUCLEOTIDE SEQUENCE [LARGE SCALE GENOMIC DNA]</scope>
    <source>
        <strain evidence="3 4">CBS 207.34</strain>
    </source>
</reference>
<dbReference type="InterPro" id="IPR010730">
    <property type="entry name" value="HET"/>
</dbReference>
<dbReference type="OrthoDB" id="20872at2759"/>
<dbReference type="Pfam" id="PF06985">
    <property type="entry name" value="HET"/>
    <property type="match status" value="1"/>
</dbReference>
<evidence type="ECO:0000259" key="1">
    <source>
        <dbReference type="Pfam" id="PF06985"/>
    </source>
</evidence>
<dbReference type="PANTHER" id="PTHR10622:SF10">
    <property type="entry name" value="HET DOMAIN-CONTAINING PROTEIN"/>
    <property type="match status" value="1"/>
</dbReference>
<evidence type="ECO:0000313" key="4">
    <source>
        <dbReference type="Proteomes" id="UP000250140"/>
    </source>
</evidence>
<name>A0A8E2F7K4_9PEZI</name>
<gene>
    <name evidence="3" type="ORF">AOQ84DRAFT_268481</name>
</gene>
<dbReference type="AlphaFoldDB" id="A0A8E2F7K4"/>
<dbReference type="PANTHER" id="PTHR10622">
    <property type="entry name" value="HET DOMAIN-CONTAINING PROTEIN"/>
    <property type="match status" value="1"/>
</dbReference>
<keyword evidence="4" id="KW-1185">Reference proteome</keyword>
<protein>
    <submittedName>
        <fullName evidence="3">HET-domain-containing protein</fullName>
    </submittedName>
</protein>
<dbReference type="EMBL" id="KV749028">
    <property type="protein sequence ID" value="OCL11576.1"/>
    <property type="molecule type" value="Genomic_DNA"/>
</dbReference>
<proteinExistence type="predicted"/>
<organism evidence="3 4">
    <name type="scientific">Glonium stellatum</name>
    <dbReference type="NCBI Taxonomy" id="574774"/>
    <lineage>
        <taxon>Eukaryota</taxon>
        <taxon>Fungi</taxon>
        <taxon>Dikarya</taxon>
        <taxon>Ascomycota</taxon>
        <taxon>Pezizomycotina</taxon>
        <taxon>Dothideomycetes</taxon>
        <taxon>Pleosporomycetidae</taxon>
        <taxon>Gloniales</taxon>
        <taxon>Gloniaceae</taxon>
        <taxon>Glonium</taxon>
    </lineage>
</organism>
<feature type="domain" description="Heterokaryon incompatibility" evidence="1">
    <location>
        <begin position="22"/>
        <end position="108"/>
    </location>
</feature>
<dbReference type="Pfam" id="PF26640">
    <property type="entry name" value="DUF8212"/>
    <property type="match status" value="1"/>
</dbReference>
<evidence type="ECO:0000313" key="3">
    <source>
        <dbReference type="EMBL" id="OCL11576.1"/>
    </source>
</evidence>
<sequence length="339" mass="38872">MRLLNSSTSQLEFFPDKDIPEYAILSHTWGKAGEEVTFEDLRGGEPHRKEKGYEKLKYSCKQAAAEQIGYVWIDTCCINKESSAELSESINSMFLWYQKAKICYAYLTDVPTGIDPHNSSEFNNSNWFTRGWTLQELIAPSNLAFYSKDWVEIGSKSDLASTISRITRIDEGILTGLQDLKSTSVAKRMSWASDRKTTRLEDMAYCLMGLFNVNMAMLYGEGEEKSFRRLQEEIMKDSDDETLFAWTNTRESQPSQQGLLAKSPADFRKSGHYIPYCDWEPRTPYSITSRGLCITLSLHLLEGDTWIGTLECPVPPEYDEFLGIYLKRLSKEDQQYARV</sequence>
<evidence type="ECO:0000259" key="2">
    <source>
        <dbReference type="Pfam" id="PF26640"/>
    </source>
</evidence>
<feature type="domain" description="DUF8212" evidence="2">
    <location>
        <begin position="226"/>
        <end position="260"/>
    </location>
</feature>
<accession>A0A8E2F7K4</accession>
<dbReference type="InterPro" id="IPR058525">
    <property type="entry name" value="DUF8212"/>
</dbReference>